<proteinExistence type="predicted"/>
<accession>A0ABV6BY24</accession>
<keyword evidence="1" id="KW-0812">Transmembrane</keyword>
<gene>
    <name evidence="2" type="ORF">ACFFLS_25110</name>
</gene>
<evidence type="ECO:0000313" key="2">
    <source>
        <dbReference type="EMBL" id="MFC0080347.1"/>
    </source>
</evidence>
<dbReference type="RefSeq" id="WP_379682702.1">
    <property type="nucleotide sequence ID" value="NZ_JBHLYW010000032.1"/>
</dbReference>
<sequence length="199" mass="22599">MNATEIPIDLKELLQNEKTDFIIKAKRHEPLRKSVGGVFIGLAMCAFISMFVFAFFNELFEEEEVYFESNDSELILPGLIIFVLLSAGIYVLISGIISLFKEGGYFVGTETRLIHFRKGKTTITDWEQFTGNVKIKAKNNFGDLEYQLRTGKTESRKNGPDVFVPDIIYIAAIENVYEIERKCKIRIKENDPTPAVAVS</sequence>
<reference evidence="2 3" key="1">
    <citation type="submission" date="2024-09" db="EMBL/GenBank/DDBJ databases">
        <authorList>
            <person name="Sun Q."/>
            <person name="Mori K."/>
        </authorList>
    </citation>
    <scope>NUCLEOTIDE SEQUENCE [LARGE SCALE GENOMIC DNA]</scope>
    <source>
        <strain evidence="2 3">CGMCC 1.12926</strain>
    </source>
</reference>
<feature type="transmembrane region" description="Helical" evidence="1">
    <location>
        <begin position="76"/>
        <end position="100"/>
    </location>
</feature>
<evidence type="ECO:0008006" key="4">
    <source>
        <dbReference type="Google" id="ProtNLM"/>
    </source>
</evidence>
<organism evidence="2 3">
    <name type="scientific">Flavobacterium procerum</name>
    <dbReference type="NCBI Taxonomy" id="1455569"/>
    <lineage>
        <taxon>Bacteria</taxon>
        <taxon>Pseudomonadati</taxon>
        <taxon>Bacteroidota</taxon>
        <taxon>Flavobacteriia</taxon>
        <taxon>Flavobacteriales</taxon>
        <taxon>Flavobacteriaceae</taxon>
        <taxon>Flavobacterium</taxon>
    </lineage>
</organism>
<keyword evidence="1" id="KW-0472">Membrane</keyword>
<keyword evidence="3" id="KW-1185">Reference proteome</keyword>
<dbReference type="EMBL" id="JBHLYW010000032">
    <property type="protein sequence ID" value="MFC0080347.1"/>
    <property type="molecule type" value="Genomic_DNA"/>
</dbReference>
<feature type="transmembrane region" description="Helical" evidence="1">
    <location>
        <begin position="34"/>
        <end position="56"/>
    </location>
</feature>
<dbReference type="Proteomes" id="UP001589734">
    <property type="component" value="Unassembled WGS sequence"/>
</dbReference>
<evidence type="ECO:0000313" key="3">
    <source>
        <dbReference type="Proteomes" id="UP001589734"/>
    </source>
</evidence>
<protein>
    <recommendedName>
        <fullName evidence="4">DUF304 domain-containing protein</fullName>
    </recommendedName>
</protein>
<evidence type="ECO:0000256" key="1">
    <source>
        <dbReference type="SAM" id="Phobius"/>
    </source>
</evidence>
<comment type="caution">
    <text evidence="2">The sequence shown here is derived from an EMBL/GenBank/DDBJ whole genome shotgun (WGS) entry which is preliminary data.</text>
</comment>
<keyword evidence="1" id="KW-1133">Transmembrane helix</keyword>
<name>A0ABV6BY24_9FLAO</name>